<proteinExistence type="predicted"/>
<organism evidence="1 2">
    <name type="scientific">Salipiger profundus</name>
    <dbReference type="NCBI Taxonomy" id="1229727"/>
    <lineage>
        <taxon>Bacteria</taxon>
        <taxon>Pseudomonadati</taxon>
        <taxon>Pseudomonadota</taxon>
        <taxon>Alphaproteobacteria</taxon>
        <taxon>Rhodobacterales</taxon>
        <taxon>Roseobacteraceae</taxon>
        <taxon>Salipiger</taxon>
    </lineage>
</organism>
<sequence>MQRCRARHCLSSFALWGDTPGAKGKADPSGFYPLPGACPVRVGLGADLPSGGRVAAKQGNIGAEKS</sequence>
<evidence type="ECO:0000313" key="1">
    <source>
        <dbReference type="EMBL" id="APX21868.1"/>
    </source>
</evidence>
<gene>
    <name evidence="1" type="ORF">Ga0080559_TMP1072</name>
</gene>
<accession>A0A1U7D182</accession>
<dbReference type="STRING" id="1229727.Ga0080559_TMP1072"/>
<reference evidence="1 2" key="1">
    <citation type="submission" date="2016-03" db="EMBL/GenBank/DDBJ databases">
        <title>Deep-sea bacteria in the southern Pacific.</title>
        <authorList>
            <person name="Tang K."/>
        </authorList>
    </citation>
    <scope>NUCLEOTIDE SEQUENCE [LARGE SCALE GENOMIC DNA]</scope>
    <source>
        <strain evidence="1 2">JLT2016</strain>
    </source>
</reference>
<protein>
    <submittedName>
        <fullName evidence="1">Uncharacterized protein</fullName>
    </submittedName>
</protein>
<dbReference type="Proteomes" id="UP000186559">
    <property type="component" value="Chromosome"/>
</dbReference>
<evidence type="ECO:0000313" key="2">
    <source>
        <dbReference type="Proteomes" id="UP000186559"/>
    </source>
</evidence>
<dbReference type="KEGG" id="tpro:Ga0080559_TMP1072"/>
<dbReference type="EMBL" id="CP014796">
    <property type="protein sequence ID" value="APX21868.1"/>
    <property type="molecule type" value="Genomic_DNA"/>
</dbReference>
<name>A0A1U7D182_9RHOB</name>
<keyword evidence="2" id="KW-1185">Reference proteome</keyword>
<dbReference type="AlphaFoldDB" id="A0A1U7D182"/>